<name>A0ABC8JXC6_ERUVS</name>
<evidence type="ECO:0000313" key="11">
    <source>
        <dbReference type="Proteomes" id="UP001642260"/>
    </source>
</evidence>
<dbReference type="AlphaFoldDB" id="A0ABC8JXC6"/>
<comment type="caution">
    <text evidence="10">The sequence shown here is derived from an EMBL/GenBank/DDBJ whole genome shotgun (WGS) entry which is preliminary data.</text>
</comment>
<dbReference type="PANTHER" id="PTHR22937">
    <property type="entry name" value="E3 UBIQUITIN-PROTEIN LIGASE RNF165"/>
    <property type="match status" value="1"/>
</dbReference>
<keyword evidence="4" id="KW-0479">Metal-binding</keyword>
<keyword evidence="7" id="KW-0862">Zinc</keyword>
<evidence type="ECO:0000256" key="7">
    <source>
        <dbReference type="ARBA" id="ARBA00022833"/>
    </source>
</evidence>
<evidence type="ECO:0000256" key="6">
    <source>
        <dbReference type="ARBA" id="ARBA00022786"/>
    </source>
</evidence>
<dbReference type="PANTHER" id="PTHR22937:SF192">
    <property type="entry name" value="RING-TYPE E3 UBIQUITIN TRANSFERASE"/>
    <property type="match status" value="1"/>
</dbReference>
<dbReference type="EMBL" id="CAKOAT010128710">
    <property type="protein sequence ID" value="CAH8335916.1"/>
    <property type="molecule type" value="Genomic_DNA"/>
</dbReference>
<keyword evidence="3" id="KW-0808">Transferase</keyword>
<evidence type="ECO:0000259" key="9">
    <source>
        <dbReference type="PROSITE" id="PS50089"/>
    </source>
</evidence>
<dbReference type="SMART" id="SM00184">
    <property type="entry name" value="RING"/>
    <property type="match status" value="1"/>
</dbReference>
<evidence type="ECO:0000256" key="3">
    <source>
        <dbReference type="ARBA" id="ARBA00022679"/>
    </source>
</evidence>
<dbReference type="Proteomes" id="UP001642260">
    <property type="component" value="Unassembled WGS sequence"/>
</dbReference>
<evidence type="ECO:0000256" key="8">
    <source>
        <dbReference type="PROSITE-ProRule" id="PRU00175"/>
    </source>
</evidence>
<keyword evidence="5 8" id="KW-0863">Zinc-finger</keyword>
<dbReference type="InterPro" id="IPR013083">
    <property type="entry name" value="Znf_RING/FYVE/PHD"/>
</dbReference>
<sequence length="181" mass="20940">MDQNMDDIRESDTPFSFQQLLYGDDWQRWDTYLSVDVNANLLHPMVEMNHAGLIIEPNPFSMVHQMEETFEQWSQTLANEPFEIEELNFTNEELLRISEQTGDVCNGLDVDIIDGNLNRRIYEDGSGQAERCVICLDKLKCNDEASKLACGHDFHFDCIKNWLMVKNMCPLCKQQALLIVS</sequence>
<evidence type="ECO:0000256" key="5">
    <source>
        <dbReference type="ARBA" id="ARBA00022771"/>
    </source>
</evidence>
<dbReference type="InterPro" id="IPR045191">
    <property type="entry name" value="MBR1/2-like"/>
</dbReference>
<dbReference type="SUPFAM" id="SSF57850">
    <property type="entry name" value="RING/U-box"/>
    <property type="match status" value="1"/>
</dbReference>
<reference evidence="10 11" key="1">
    <citation type="submission" date="2022-03" db="EMBL/GenBank/DDBJ databases">
        <authorList>
            <person name="Macdonald S."/>
            <person name="Ahmed S."/>
            <person name="Newling K."/>
        </authorList>
    </citation>
    <scope>NUCLEOTIDE SEQUENCE [LARGE SCALE GENOMIC DNA]</scope>
</reference>
<gene>
    <name evidence="10" type="ORF">ERUC_LOCUS13680</name>
</gene>
<keyword evidence="11" id="KW-1185">Reference proteome</keyword>
<accession>A0ABC8JXC6</accession>
<dbReference type="GO" id="GO:0061630">
    <property type="term" value="F:ubiquitin protein ligase activity"/>
    <property type="evidence" value="ECO:0007669"/>
    <property type="project" value="UniProtKB-EC"/>
</dbReference>
<comment type="catalytic activity">
    <reaction evidence="1">
        <text>S-ubiquitinyl-[E2 ubiquitin-conjugating enzyme]-L-cysteine + [acceptor protein]-L-lysine = [E2 ubiquitin-conjugating enzyme]-L-cysteine + N(6)-ubiquitinyl-[acceptor protein]-L-lysine.</text>
        <dbReference type="EC" id="2.3.2.27"/>
    </reaction>
</comment>
<dbReference type="EC" id="2.3.2.27" evidence="2"/>
<feature type="domain" description="RING-type" evidence="9">
    <location>
        <begin position="132"/>
        <end position="173"/>
    </location>
</feature>
<keyword evidence="6" id="KW-0833">Ubl conjugation pathway</keyword>
<dbReference type="PROSITE" id="PS50089">
    <property type="entry name" value="ZF_RING_2"/>
    <property type="match status" value="1"/>
</dbReference>
<dbReference type="GO" id="GO:0008270">
    <property type="term" value="F:zinc ion binding"/>
    <property type="evidence" value="ECO:0007669"/>
    <property type="project" value="UniProtKB-KW"/>
</dbReference>
<dbReference type="Gene3D" id="3.30.40.10">
    <property type="entry name" value="Zinc/RING finger domain, C3HC4 (zinc finger)"/>
    <property type="match status" value="1"/>
</dbReference>
<evidence type="ECO:0000256" key="2">
    <source>
        <dbReference type="ARBA" id="ARBA00012483"/>
    </source>
</evidence>
<protein>
    <recommendedName>
        <fullName evidence="2">RING-type E3 ubiquitin transferase</fullName>
        <ecNumber evidence="2">2.3.2.27</ecNumber>
    </recommendedName>
</protein>
<dbReference type="Pfam" id="PF13639">
    <property type="entry name" value="zf-RING_2"/>
    <property type="match status" value="1"/>
</dbReference>
<organism evidence="10 11">
    <name type="scientific">Eruca vesicaria subsp. sativa</name>
    <name type="common">Garden rocket</name>
    <name type="synonym">Eruca sativa</name>
    <dbReference type="NCBI Taxonomy" id="29727"/>
    <lineage>
        <taxon>Eukaryota</taxon>
        <taxon>Viridiplantae</taxon>
        <taxon>Streptophyta</taxon>
        <taxon>Embryophyta</taxon>
        <taxon>Tracheophyta</taxon>
        <taxon>Spermatophyta</taxon>
        <taxon>Magnoliopsida</taxon>
        <taxon>eudicotyledons</taxon>
        <taxon>Gunneridae</taxon>
        <taxon>Pentapetalae</taxon>
        <taxon>rosids</taxon>
        <taxon>malvids</taxon>
        <taxon>Brassicales</taxon>
        <taxon>Brassicaceae</taxon>
        <taxon>Brassiceae</taxon>
        <taxon>Eruca</taxon>
    </lineage>
</organism>
<dbReference type="InterPro" id="IPR001841">
    <property type="entry name" value="Znf_RING"/>
</dbReference>
<proteinExistence type="predicted"/>
<evidence type="ECO:0000313" key="10">
    <source>
        <dbReference type="EMBL" id="CAH8335916.1"/>
    </source>
</evidence>
<evidence type="ECO:0000256" key="4">
    <source>
        <dbReference type="ARBA" id="ARBA00022723"/>
    </source>
</evidence>
<evidence type="ECO:0000256" key="1">
    <source>
        <dbReference type="ARBA" id="ARBA00000900"/>
    </source>
</evidence>